<dbReference type="SUPFAM" id="SSF53448">
    <property type="entry name" value="Nucleotide-diphospho-sugar transferases"/>
    <property type="match status" value="1"/>
</dbReference>
<reference evidence="3" key="1">
    <citation type="submission" date="2017-04" db="EMBL/GenBank/DDBJ databases">
        <title>Function of individual gut microbiota members based on whole genome sequencing of pure cultures obtained from chicken caecum.</title>
        <authorList>
            <person name="Medvecky M."/>
            <person name="Cejkova D."/>
            <person name="Polansky O."/>
            <person name="Karasova D."/>
            <person name="Kubasova T."/>
            <person name="Cizek A."/>
            <person name="Rychlik I."/>
        </authorList>
    </citation>
    <scope>NUCLEOTIDE SEQUENCE [LARGE SCALE GENOMIC DNA]</scope>
    <source>
        <strain evidence="3">An178</strain>
    </source>
</reference>
<dbReference type="PANTHER" id="PTHR22916:SF3">
    <property type="entry name" value="UDP-GLCNAC:BETAGAL BETA-1,3-N-ACETYLGLUCOSAMINYLTRANSFERASE-LIKE PROTEIN 1"/>
    <property type="match status" value="1"/>
</dbReference>
<evidence type="ECO:0000259" key="1">
    <source>
        <dbReference type="Pfam" id="PF00535"/>
    </source>
</evidence>
<dbReference type="Proteomes" id="UP000195447">
    <property type="component" value="Unassembled WGS sequence"/>
</dbReference>
<dbReference type="RefSeq" id="WP_087158883.1">
    <property type="nucleotide sequence ID" value="NZ_NFKM01000015.1"/>
</dbReference>
<protein>
    <submittedName>
        <fullName evidence="2">Glycosyltransferase</fullName>
    </submittedName>
</protein>
<dbReference type="Pfam" id="PF00535">
    <property type="entry name" value="Glycos_transf_2"/>
    <property type="match status" value="1"/>
</dbReference>
<evidence type="ECO:0000313" key="2">
    <source>
        <dbReference type="EMBL" id="OUP58952.1"/>
    </source>
</evidence>
<evidence type="ECO:0000313" key="3">
    <source>
        <dbReference type="Proteomes" id="UP000195447"/>
    </source>
</evidence>
<sequence length="318" mass="37305">MISVAMTTYNGEKYIRKQIESILNQSMKVDEIIVCDDGSTDKTVEILKEYPVTVYQNEKNLGYRLNFKKAMSLCTHEYTFLCDQDDIWEPDKVKTMIEIMQENPNIHVLASSFEYIDSKDNLILMKQKKNFSNNNLYPRFVKSEALVSVGFDEYLPMNYFQGCSLVLDKWIKDLVLKNFDDRLPHDWRISMIASSYQGMFFFNKALFKYRLHDNNSIGVEYLTQSTSEHIQKANSANIRMQNSANALIVLEDIEKVNPAFYASREKEFKNLKQFLVQHNKNLENKNFFGLLKQNTSPFYKLIKTKKARIMDLIFALKK</sequence>
<dbReference type="Gene3D" id="3.90.550.10">
    <property type="entry name" value="Spore Coat Polysaccharide Biosynthesis Protein SpsA, Chain A"/>
    <property type="match status" value="1"/>
</dbReference>
<dbReference type="InterPro" id="IPR001173">
    <property type="entry name" value="Glyco_trans_2-like"/>
</dbReference>
<dbReference type="PANTHER" id="PTHR22916">
    <property type="entry name" value="GLYCOSYLTRANSFERASE"/>
    <property type="match status" value="1"/>
</dbReference>
<keyword evidence="2" id="KW-0808">Transferase</keyword>
<organism evidence="2 3">
    <name type="scientific">Faecalitalea cylindroides</name>
    <dbReference type="NCBI Taxonomy" id="39483"/>
    <lineage>
        <taxon>Bacteria</taxon>
        <taxon>Bacillati</taxon>
        <taxon>Bacillota</taxon>
        <taxon>Erysipelotrichia</taxon>
        <taxon>Erysipelotrichales</taxon>
        <taxon>Erysipelotrichaceae</taxon>
        <taxon>Faecalitalea</taxon>
    </lineage>
</organism>
<accession>A0A1Y4LX86</accession>
<comment type="caution">
    <text evidence="2">The sequence shown here is derived from an EMBL/GenBank/DDBJ whole genome shotgun (WGS) entry which is preliminary data.</text>
</comment>
<gene>
    <name evidence="2" type="ORF">B5F14_07650</name>
</gene>
<dbReference type="EMBL" id="NFKM01000015">
    <property type="protein sequence ID" value="OUP58952.1"/>
    <property type="molecule type" value="Genomic_DNA"/>
</dbReference>
<dbReference type="GO" id="GO:0016758">
    <property type="term" value="F:hexosyltransferase activity"/>
    <property type="evidence" value="ECO:0007669"/>
    <property type="project" value="UniProtKB-ARBA"/>
</dbReference>
<proteinExistence type="predicted"/>
<dbReference type="AlphaFoldDB" id="A0A1Y4LX86"/>
<name>A0A1Y4LX86_9FIRM</name>
<dbReference type="InterPro" id="IPR029044">
    <property type="entry name" value="Nucleotide-diphossugar_trans"/>
</dbReference>
<keyword evidence="3" id="KW-1185">Reference proteome</keyword>
<feature type="domain" description="Glycosyltransferase 2-like" evidence="1">
    <location>
        <begin position="3"/>
        <end position="128"/>
    </location>
</feature>